<dbReference type="EMBL" id="JBJJXI010000018">
    <property type="protein sequence ID" value="KAL3406780.1"/>
    <property type="molecule type" value="Genomic_DNA"/>
</dbReference>
<gene>
    <name evidence="1" type="ORF">TKK_000918</name>
</gene>
<protein>
    <submittedName>
        <fullName evidence="1">Uncharacterized protein</fullName>
    </submittedName>
</protein>
<dbReference type="AlphaFoldDB" id="A0ABD2XNK2"/>
<comment type="caution">
    <text evidence="1">The sequence shown here is derived from an EMBL/GenBank/DDBJ whole genome shotgun (WGS) entry which is preliminary data.</text>
</comment>
<evidence type="ECO:0000313" key="1">
    <source>
        <dbReference type="EMBL" id="KAL3406780.1"/>
    </source>
</evidence>
<accession>A0ABD2XNK2</accession>
<dbReference type="Proteomes" id="UP001627154">
    <property type="component" value="Unassembled WGS sequence"/>
</dbReference>
<reference evidence="1 2" key="1">
    <citation type="journal article" date="2024" name="bioRxiv">
        <title>A reference genome for Trichogramma kaykai: A tiny desert-dwelling parasitoid wasp with competing sex-ratio distorters.</title>
        <authorList>
            <person name="Culotta J."/>
            <person name="Lindsey A.R."/>
        </authorList>
    </citation>
    <scope>NUCLEOTIDE SEQUENCE [LARGE SCALE GENOMIC DNA]</scope>
    <source>
        <strain evidence="1 2">KSX58</strain>
    </source>
</reference>
<sequence>MRERRMRHLVPCKYFLQKNHVDKLINLVDYLNLNEIGEKQLEDENILRNIIREGMGRFVGIKIPLCYLKSFKSTIVHFKIDYLKTVNLYRLNYGILAVASVKYILYPDQNYEKYLQIYACSRSTAMKMYNKLCGVPENQKQTVNIAISARSFFKCVKFLDQLDFLKMIRVHLRNIEIDNYELSYIREASIQFMLVNTFKFLIKLFILKLCSNFRDNNKPQQPVEPKCTSRKGRNNTLLITTEYFLNKLNAISVINLQEYLIVEEIEEENLEDRNLLIYMIKKVMQKSAGGRSPIERNKFKNTLLTLTIDYLKLIHLYRMNCGILLVACIEIVLYPEKDDKTYLKIYRCEQHSACKYYNELRCLPELEKQDLSIVKSARSFFNCTTFLTKPDFLKAIRAYLKAIGSDIDNDELKYIREFSIKIINDNAAKNRVKPS</sequence>
<organism evidence="1 2">
    <name type="scientific">Trichogramma kaykai</name>
    <dbReference type="NCBI Taxonomy" id="54128"/>
    <lineage>
        <taxon>Eukaryota</taxon>
        <taxon>Metazoa</taxon>
        <taxon>Ecdysozoa</taxon>
        <taxon>Arthropoda</taxon>
        <taxon>Hexapoda</taxon>
        <taxon>Insecta</taxon>
        <taxon>Pterygota</taxon>
        <taxon>Neoptera</taxon>
        <taxon>Endopterygota</taxon>
        <taxon>Hymenoptera</taxon>
        <taxon>Apocrita</taxon>
        <taxon>Proctotrupomorpha</taxon>
        <taxon>Chalcidoidea</taxon>
        <taxon>Trichogrammatidae</taxon>
        <taxon>Trichogramma</taxon>
    </lineage>
</organism>
<evidence type="ECO:0000313" key="2">
    <source>
        <dbReference type="Proteomes" id="UP001627154"/>
    </source>
</evidence>
<name>A0ABD2XNK2_9HYME</name>
<keyword evidence="2" id="KW-1185">Reference proteome</keyword>
<proteinExistence type="predicted"/>